<feature type="domain" description="Translation elongation factor EF1B beta/delta subunit guanine nucleotide exchange" evidence="5">
    <location>
        <begin position="188"/>
        <end position="274"/>
    </location>
</feature>
<keyword evidence="3" id="KW-0648">Protein biosynthesis</keyword>
<dbReference type="InterPro" id="IPR036219">
    <property type="entry name" value="eEF-1beta-like_sf"/>
</dbReference>
<dbReference type="PANTHER" id="PTHR11595:SF26">
    <property type="entry name" value="ELONGATION FACTOR 1-DELTA"/>
    <property type="match status" value="1"/>
</dbReference>
<dbReference type="InterPro" id="IPR014038">
    <property type="entry name" value="EF1B_bsu/dsu_GNE"/>
</dbReference>
<organism evidence="7 8">
    <name type="scientific">Limulus polyphemus</name>
    <name type="common">Atlantic horseshoe crab</name>
    <dbReference type="NCBI Taxonomy" id="6850"/>
    <lineage>
        <taxon>Eukaryota</taxon>
        <taxon>Metazoa</taxon>
        <taxon>Ecdysozoa</taxon>
        <taxon>Arthropoda</taxon>
        <taxon>Chelicerata</taxon>
        <taxon>Merostomata</taxon>
        <taxon>Xiphosura</taxon>
        <taxon>Limulidae</taxon>
        <taxon>Limulus</taxon>
    </lineage>
</organism>
<feature type="domain" description="Elongation factor 1 beta central acidic region eukaryote" evidence="6">
    <location>
        <begin position="153"/>
        <end position="179"/>
    </location>
</feature>
<dbReference type="Proteomes" id="UP000694941">
    <property type="component" value="Unplaced"/>
</dbReference>
<evidence type="ECO:0000256" key="2">
    <source>
        <dbReference type="ARBA" id="ARBA00022768"/>
    </source>
</evidence>
<reference evidence="8 9" key="1">
    <citation type="submission" date="2025-05" db="UniProtKB">
        <authorList>
            <consortium name="RefSeq"/>
        </authorList>
    </citation>
    <scope>IDENTIFICATION</scope>
    <source>
        <tissue evidence="8 9">Muscle</tissue>
    </source>
</reference>
<evidence type="ECO:0000313" key="9">
    <source>
        <dbReference type="RefSeq" id="XP_022246792.1"/>
    </source>
</evidence>
<keyword evidence="2 8" id="KW-0251">Elongation factor</keyword>
<comment type="similarity">
    <text evidence="1">Belongs to the EF-1-beta/EF-1-delta family.</text>
</comment>
<dbReference type="RefSeq" id="XP_013779043.1">
    <property type="nucleotide sequence ID" value="XM_013923589.2"/>
</dbReference>
<evidence type="ECO:0000313" key="7">
    <source>
        <dbReference type="Proteomes" id="UP000694941"/>
    </source>
</evidence>
<evidence type="ECO:0000259" key="5">
    <source>
        <dbReference type="SMART" id="SM00888"/>
    </source>
</evidence>
<gene>
    <name evidence="8 9" type="primary">LOC106463544</name>
</gene>
<dbReference type="SMART" id="SM00888">
    <property type="entry name" value="EF1_GNE"/>
    <property type="match status" value="1"/>
</dbReference>
<keyword evidence="7" id="KW-1185">Reference proteome</keyword>
<dbReference type="GeneID" id="106463544"/>
<evidence type="ECO:0000256" key="1">
    <source>
        <dbReference type="ARBA" id="ARBA00007411"/>
    </source>
</evidence>
<proteinExistence type="inferred from homology"/>
<protein>
    <submittedName>
        <fullName evidence="8 9">Probable elongation factor 1-delta</fullName>
    </submittedName>
</protein>
<dbReference type="SUPFAM" id="SSF54984">
    <property type="entry name" value="eEF-1beta-like"/>
    <property type="match status" value="1"/>
</dbReference>
<dbReference type="CDD" id="cd00292">
    <property type="entry name" value="EF1B"/>
    <property type="match status" value="1"/>
</dbReference>
<dbReference type="Pfam" id="PF00736">
    <property type="entry name" value="EF1_GNE"/>
    <property type="match status" value="1"/>
</dbReference>
<dbReference type="Pfam" id="PF10587">
    <property type="entry name" value="EF-1_beta_acid"/>
    <property type="match status" value="1"/>
</dbReference>
<accession>A0ABM1BC59</accession>
<dbReference type="PANTHER" id="PTHR11595">
    <property type="entry name" value="EF-HAND AND COILED-COIL DOMAIN-CONTAINING FAMILY MEMBER"/>
    <property type="match status" value="1"/>
</dbReference>
<dbReference type="RefSeq" id="XP_022246792.1">
    <property type="nucleotide sequence ID" value="XM_022391084.1"/>
</dbReference>
<evidence type="ECO:0000256" key="4">
    <source>
        <dbReference type="SAM" id="MobiDB-lite"/>
    </source>
</evidence>
<name>A0ABM1BC59_LIMPO</name>
<dbReference type="InterPro" id="IPR018940">
    <property type="entry name" value="EF-1_beta_acid_region_euk"/>
</dbReference>
<dbReference type="InterPro" id="IPR014717">
    <property type="entry name" value="Transl_elong_EF1B/ribsomal_bS6"/>
</dbReference>
<feature type="compositionally biased region" description="Basic and acidic residues" evidence="4">
    <location>
        <begin position="124"/>
        <end position="139"/>
    </location>
</feature>
<dbReference type="GO" id="GO:0003746">
    <property type="term" value="F:translation elongation factor activity"/>
    <property type="evidence" value="ECO:0007669"/>
    <property type="project" value="UniProtKB-KW"/>
</dbReference>
<evidence type="ECO:0000256" key="3">
    <source>
        <dbReference type="ARBA" id="ARBA00022917"/>
    </source>
</evidence>
<dbReference type="InterPro" id="IPR049720">
    <property type="entry name" value="EF1B_bsu/dsu"/>
</dbReference>
<feature type="region of interest" description="Disordered" evidence="4">
    <location>
        <begin position="124"/>
        <end position="153"/>
    </location>
</feature>
<sequence length="274" mass="30577">MAQPLLHETVWFDQGKYLDAERLWQEQLVKKQAGGIEKPAMKNLLGKQAPQSSLVDEIARARQHIKNSLISGDTGALGGCNLHDISEVASRIQHLELENTNLKNAVANLTNLVSKLGARVSALENKKPETASTETDKSQPPKATVENDDDIDLFGSDEEEDQEAKMLREKRLEEYAAKKAKKNPVIAKSSVVLDVKPWDDETDLKLMEKQVREITTDGLLWGAARSVPLAYGIHKLQISCVVEDEKVSIDWLQEKIEELDELVQSVDIASFNKL</sequence>
<evidence type="ECO:0000259" key="6">
    <source>
        <dbReference type="SMART" id="SM01182"/>
    </source>
</evidence>
<dbReference type="Gene3D" id="3.30.70.60">
    <property type="match status" value="1"/>
</dbReference>
<evidence type="ECO:0000313" key="8">
    <source>
        <dbReference type="RefSeq" id="XP_013779043.1"/>
    </source>
</evidence>
<dbReference type="SMART" id="SM01182">
    <property type="entry name" value="EF-1_beta_acid"/>
    <property type="match status" value="1"/>
</dbReference>